<dbReference type="EMBL" id="MLJW01000156">
    <property type="protein sequence ID" value="OIQ96033.1"/>
    <property type="molecule type" value="Genomic_DNA"/>
</dbReference>
<sequence>MKEFILENDISVFCVPAQSFPEGVLEAHQKLHSIIPFSTERKYFGLSRPEKNVITYKAAAEELITGELNKHNLEKFVIRKGKYHSITIQNFMQNIPAIGKAFETILSHHDIDPNGICVEWYVNEKDVQCMVRIN</sequence>
<reference evidence="1" key="1">
    <citation type="submission" date="2016-10" db="EMBL/GenBank/DDBJ databases">
        <title>Sequence of Gallionella enrichment culture.</title>
        <authorList>
            <person name="Poehlein A."/>
            <person name="Muehling M."/>
            <person name="Daniel R."/>
        </authorList>
    </citation>
    <scope>NUCLEOTIDE SEQUENCE</scope>
</reference>
<accession>A0A1J5RJU2</accession>
<gene>
    <name evidence="1" type="ORF">GALL_220320</name>
</gene>
<evidence type="ECO:0000313" key="1">
    <source>
        <dbReference type="EMBL" id="OIQ96033.1"/>
    </source>
</evidence>
<name>A0A1J5RJU2_9ZZZZ</name>
<protein>
    <submittedName>
        <fullName evidence="1">Uncharacterized protein</fullName>
    </submittedName>
</protein>
<proteinExistence type="predicted"/>
<organism evidence="1">
    <name type="scientific">mine drainage metagenome</name>
    <dbReference type="NCBI Taxonomy" id="410659"/>
    <lineage>
        <taxon>unclassified sequences</taxon>
        <taxon>metagenomes</taxon>
        <taxon>ecological metagenomes</taxon>
    </lineage>
</organism>
<comment type="caution">
    <text evidence="1">The sequence shown here is derived from an EMBL/GenBank/DDBJ whole genome shotgun (WGS) entry which is preliminary data.</text>
</comment>
<dbReference type="AlphaFoldDB" id="A0A1J5RJU2"/>